<reference evidence="5" key="2">
    <citation type="journal article" date="2015" name="Data Brief">
        <title>Shoot transcriptome of the giant reed, Arundo donax.</title>
        <authorList>
            <person name="Barrero R.A."/>
            <person name="Guerrero F.D."/>
            <person name="Moolhuijzen P."/>
            <person name="Goolsby J.A."/>
            <person name="Tidwell J."/>
            <person name="Bellgard S.E."/>
            <person name="Bellgard M.I."/>
        </authorList>
    </citation>
    <scope>NUCLEOTIDE SEQUENCE</scope>
    <source>
        <tissue evidence="5">Shoot tissue taken approximately 20 cm above the soil surface</tissue>
    </source>
</reference>
<evidence type="ECO:0000256" key="2">
    <source>
        <dbReference type="ARBA" id="ARBA00022473"/>
    </source>
</evidence>
<dbReference type="PANTHER" id="PTHR12972">
    <property type="entry name" value="DOWNSTREAM NEIGHBOR OF SON"/>
    <property type="match status" value="1"/>
</dbReference>
<reference evidence="5" key="1">
    <citation type="submission" date="2014-09" db="EMBL/GenBank/DDBJ databases">
        <authorList>
            <person name="Magalhaes I.L.F."/>
            <person name="Oliveira U."/>
            <person name="Santos F.R."/>
            <person name="Vidigal T.H.D.A."/>
            <person name="Brescovit A.D."/>
            <person name="Santos A.J."/>
        </authorList>
    </citation>
    <scope>NUCLEOTIDE SEQUENCE</scope>
    <source>
        <tissue evidence="5">Shoot tissue taken approximately 20 cm above the soil surface</tissue>
    </source>
</reference>
<evidence type="ECO:0000256" key="4">
    <source>
        <dbReference type="ARBA" id="ARBA00025806"/>
    </source>
</evidence>
<dbReference type="EMBL" id="GBRH01159229">
    <property type="protein sequence ID" value="JAE38667.1"/>
    <property type="molecule type" value="Transcribed_RNA"/>
</dbReference>
<comment type="similarity">
    <text evidence="4">Belongs to the DONSON family.</text>
</comment>
<comment type="subcellular location">
    <subcellularLocation>
        <location evidence="1">Nucleus</location>
    </subcellularLocation>
</comment>
<protein>
    <submittedName>
        <fullName evidence="5">Uncharacterized protein</fullName>
    </submittedName>
</protein>
<keyword evidence="3" id="KW-0539">Nucleus</keyword>
<dbReference type="GO" id="GO:0005634">
    <property type="term" value="C:nucleus"/>
    <property type="evidence" value="ECO:0007669"/>
    <property type="project" value="UniProtKB-SubCell"/>
</dbReference>
<dbReference type="AlphaFoldDB" id="A0A0A9HPP2"/>
<accession>A0A0A9HPP2</accession>
<dbReference type="InterPro" id="IPR024861">
    <property type="entry name" value="Donson"/>
</dbReference>
<sequence>MEIKDAVLPPWVVSGICSAMSSDSSFDLTIATEPSSMGLNIALSSMSTNAQPEAVPPSDGCASLGIPDAVLVPPCAPPRCGASATRRASTSRTRLCELELRLPEA</sequence>
<evidence type="ECO:0000256" key="1">
    <source>
        <dbReference type="ARBA" id="ARBA00004123"/>
    </source>
</evidence>
<dbReference type="PANTHER" id="PTHR12972:SF0">
    <property type="entry name" value="PROTEIN DOWNSTREAM NEIGHBOR OF SON"/>
    <property type="match status" value="1"/>
</dbReference>
<dbReference type="GO" id="GO:0033260">
    <property type="term" value="P:nuclear DNA replication"/>
    <property type="evidence" value="ECO:0007669"/>
    <property type="project" value="TreeGrafter"/>
</dbReference>
<name>A0A0A9HPP2_ARUDO</name>
<evidence type="ECO:0000256" key="3">
    <source>
        <dbReference type="ARBA" id="ARBA00023242"/>
    </source>
</evidence>
<proteinExistence type="inferred from homology"/>
<organism evidence="5">
    <name type="scientific">Arundo donax</name>
    <name type="common">Giant reed</name>
    <name type="synonym">Donax arundinaceus</name>
    <dbReference type="NCBI Taxonomy" id="35708"/>
    <lineage>
        <taxon>Eukaryota</taxon>
        <taxon>Viridiplantae</taxon>
        <taxon>Streptophyta</taxon>
        <taxon>Embryophyta</taxon>
        <taxon>Tracheophyta</taxon>
        <taxon>Spermatophyta</taxon>
        <taxon>Magnoliopsida</taxon>
        <taxon>Liliopsida</taxon>
        <taxon>Poales</taxon>
        <taxon>Poaceae</taxon>
        <taxon>PACMAD clade</taxon>
        <taxon>Arundinoideae</taxon>
        <taxon>Arundineae</taxon>
        <taxon>Arundo</taxon>
    </lineage>
</organism>
<evidence type="ECO:0000313" key="5">
    <source>
        <dbReference type="EMBL" id="JAE38667.1"/>
    </source>
</evidence>
<keyword evidence="2" id="KW-0217">Developmental protein</keyword>